<dbReference type="SUPFAM" id="SSF55729">
    <property type="entry name" value="Acyl-CoA N-acyltransferases (Nat)"/>
    <property type="match status" value="1"/>
</dbReference>
<dbReference type="Pfam" id="PF13302">
    <property type="entry name" value="Acetyltransf_3"/>
    <property type="match status" value="1"/>
</dbReference>
<gene>
    <name evidence="2" type="ORF">NP064_11820</name>
</gene>
<accession>A0ABY5KVJ0</accession>
<feature type="domain" description="N-acetyltransferase" evidence="1">
    <location>
        <begin position="21"/>
        <end position="180"/>
    </location>
</feature>
<dbReference type="PANTHER" id="PTHR43441:SF10">
    <property type="entry name" value="ACETYLTRANSFERASE"/>
    <property type="match status" value="1"/>
</dbReference>
<organism evidence="2 3">
    <name type="scientific">Cellulomonas chengniuliangii</name>
    <dbReference type="NCBI Taxonomy" id="2968084"/>
    <lineage>
        <taxon>Bacteria</taxon>
        <taxon>Bacillati</taxon>
        <taxon>Actinomycetota</taxon>
        <taxon>Actinomycetes</taxon>
        <taxon>Micrococcales</taxon>
        <taxon>Cellulomonadaceae</taxon>
        <taxon>Cellulomonas</taxon>
    </lineage>
</organism>
<dbReference type="PANTHER" id="PTHR43441">
    <property type="entry name" value="RIBOSOMAL-PROTEIN-SERINE ACETYLTRANSFERASE"/>
    <property type="match status" value="1"/>
</dbReference>
<evidence type="ECO:0000259" key="1">
    <source>
        <dbReference type="PROSITE" id="PS51186"/>
    </source>
</evidence>
<proteinExistence type="predicted"/>
<dbReference type="Proteomes" id="UP001316189">
    <property type="component" value="Chromosome"/>
</dbReference>
<dbReference type="InterPro" id="IPR000182">
    <property type="entry name" value="GNAT_dom"/>
</dbReference>
<evidence type="ECO:0000313" key="3">
    <source>
        <dbReference type="Proteomes" id="UP001316189"/>
    </source>
</evidence>
<evidence type="ECO:0000313" key="2">
    <source>
        <dbReference type="EMBL" id="UUI74480.1"/>
    </source>
</evidence>
<dbReference type="EMBL" id="CP101988">
    <property type="protein sequence ID" value="UUI74480.1"/>
    <property type="molecule type" value="Genomic_DNA"/>
</dbReference>
<sequence length="180" mass="19605">MTTLPTPATWPPAATLRSSRLVLEPLRPEHATEAFVIFDDARLHAYTGGRPATAEELDDRFTRQSVGRSPDGSQGWLNWMLRRHDTHRLVGTVQATLSHAEHTEHAEVRAELAWVVATHEQGHGYAREAAITVADWLRGQGVSSLLADVHPGHHASAGVARAVGLQPTPTVVDGEVRWAG</sequence>
<reference evidence="2 3" key="1">
    <citation type="submission" date="2022-07" db="EMBL/GenBank/DDBJ databases">
        <title>Novel species in genus cellulomonas.</title>
        <authorList>
            <person name="Ye L."/>
        </authorList>
    </citation>
    <scope>NUCLEOTIDE SEQUENCE [LARGE SCALE GENOMIC DNA]</scope>
    <source>
        <strain evidence="3">zg-Y338</strain>
    </source>
</reference>
<dbReference type="Gene3D" id="3.40.630.30">
    <property type="match status" value="1"/>
</dbReference>
<name>A0ABY5KVJ0_9CELL</name>
<dbReference type="InterPro" id="IPR051908">
    <property type="entry name" value="Ribosomal_N-acetyltransferase"/>
</dbReference>
<dbReference type="InterPro" id="IPR016181">
    <property type="entry name" value="Acyl_CoA_acyltransferase"/>
</dbReference>
<dbReference type="RefSeq" id="WP_227569461.1">
    <property type="nucleotide sequence ID" value="NZ_CP101988.1"/>
</dbReference>
<protein>
    <submittedName>
        <fullName evidence="2">GNAT family N-acetyltransferase</fullName>
    </submittedName>
</protein>
<dbReference type="PROSITE" id="PS51186">
    <property type="entry name" value="GNAT"/>
    <property type="match status" value="1"/>
</dbReference>
<keyword evidence="3" id="KW-1185">Reference proteome</keyword>